<dbReference type="Pfam" id="PF08669">
    <property type="entry name" value="GCV_T_C"/>
    <property type="match status" value="1"/>
</dbReference>
<accession>A0A9X1AHF6</accession>
<dbReference type="InterPro" id="IPR006222">
    <property type="entry name" value="GCVT_N"/>
</dbReference>
<gene>
    <name evidence="4" type="ORF">J1C56_29410</name>
</gene>
<dbReference type="SUPFAM" id="SSF54427">
    <property type="entry name" value="NTF2-like"/>
    <property type="match status" value="1"/>
</dbReference>
<evidence type="ECO:0000259" key="2">
    <source>
        <dbReference type="Pfam" id="PF08669"/>
    </source>
</evidence>
<dbReference type="InterPro" id="IPR032710">
    <property type="entry name" value="NTF2-like_dom_sf"/>
</dbReference>
<organism evidence="4 5">
    <name type="scientific">Aminobacter anthyllidis</name>
    <dbReference type="NCBI Taxonomy" id="1035067"/>
    <lineage>
        <taxon>Bacteria</taxon>
        <taxon>Pseudomonadati</taxon>
        <taxon>Pseudomonadota</taxon>
        <taxon>Alphaproteobacteria</taxon>
        <taxon>Hyphomicrobiales</taxon>
        <taxon>Phyllobacteriaceae</taxon>
        <taxon>Aminobacter</taxon>
    </lineage>
</organism>
<dbReference type="RefSeq" id="WP_214393483.1">
    <property type="nucleotide sequence ID" value="NZ_JAFLWW010000013.1"/>
</dbReference>
<evidence type="ECO:0000259" key="3">
    <source>
        <dbReference type="Pfam" id="PF12680"/>
    </source>
</evidence>
<dbReference type="InterPro" id="IPR029043">
    <property type="entry name" value="GcvT/YgfZ_C"/>
</dbReference>
<dbReference type="PANTHER" id="PTHR43757:SF2">
    <property type="entry name" value="AMINOMETHYLTRANSFERASE, MITOCHONDRIAL"/>
    <property type="match status" value="1"/>
</dbReference>
<comment type="caution">
    <text evidence="4">The sequence shown here is derived from an EMBL/GenBank/DDBJ whole genome shotgun (WGS) entry which is preliminary data.</text>
</comment>
<proteinExistence type="predicted"/>
<dbReference type="InterPro" id="IPR037401">
    <property type="entry name" value="SnoaL-like"/>
</dbReference>
<evidence type="ECO:0000313" key="4">
    <source>
        <dbReference type="EMBL" id="MBT1159673.1"/>
    </source>
</evidence>
<dbReference type="InterPro" id="IPR028896">
    <property type="entry name" value="GcvT/YgfZ/DmdA"/>
</dbReference>
<name>A0A9X1AHF6_9HYPH</name>
<feature type="domain" description="Aminomethyltransferase C-terminal" evidence="2">
    <location>
        <begin position="416"/>
        <end position="493"/>
    </location>
</feature>
<dbReference type="SUPFAM" id="SSF103025">
    <property type="entry name" value="Folate-binding domain"/>
    <property type="match status" value="1"/>
</dbReference>
<dbReference type="Gene3D" id="3.10.450.50">
    <property type="match status" value="1"/>
</dbReference>
<dbReference type="AlphaFoldDB" id="A0A9X1AHF6"/>
<dbReference type="Gene3D" id="3.30.1360.120">
    <property type="entry name" value="Probable tRNA modification gtpase trme, domain 1"/>
    <property type="match status" value="1"/>
</dbReference>
<reference evidence="4" key="1">
    <citation type="journal article" date="2021" name="Microorganisms">
        <title>Phylogenomic Reconstruction and Metabolic Potential of the Genus Aminobacter.</title>
        <authorList>
            <person name="Artuso I."/>
            <person name="Turrini P."/>
            <person name="Pirolo M."/>
            <person name="Lugli G.A."/>
            <person name="Ventura M."/>
            <person name="Visca P."/>
        </authorList>
    </citation>
    <scope>NUCLEOTIDE SEQUENCE</scope>
    <source>
        <strain evidence="4">LMG 26462</strain>
    </source>
</reference>
<dbReference type="Pfam" id="PF12680">
    <property type="entry name" value="SnoaL_2"/>
    <property type="match status" value="1"/>
</dbReference>
<sequence>MSKNQELLEKFCALFEQRDADGMSDIWAEDALYEIPLHDTALHGREEILHNMRIGLRGLEEIRIVLDNVVADSGGVSAEGTFYARNIGVPSRVDGRPSRLDFRFTLILEIEDGKIKRYSEYFDTRNLRMEERTRLSTASRRSPYWEGTVEAGVAHYMVYNHMFFPVVYKHSPAEEYEALTKRVTLWDVGCERQTEVRGPDALKLVQYITTRDLSKLKTGDCRYTLCCDPEGHILCDPVLLKPYDDVIWLSHGDVDLTLWARAIAMEGKFDVTVCEPDVAPVQIQGPNSLAVLNKLASKPVDGLGFYKCMENTIAGIEAIVSRTGWSGGLGYEVFPLSSDKAMHLWNAILEAGSEFDIMVIGPNINRAIEKGVTDTGYHVNSNMNPYEAGHGRLVHLEKEFIGRDALRKVHEEGPARQTVGLFIEGNIPLLEWFWPVESGKSKVGEVRWAAHSFALNRSLGIALVDASIQQRAQVTVDHPLGKVLATVTTIPFVTD</sequence>
<keyword evidence="5" id="KW-1185">Reference proteome</keyword>
<dbReference type="SUPFAM" id="SSF101790">
    <property type="entry name" value="Aminomethyltransferase beta-barrel domain"/>
    <property type="match status" value="1"/>
</dbReference>
<dbReference type="InterPro" id="IPR013977">
    <property type="entry name" value="GcvT_C"/>
</dbReference>
<reference evidence="4" key="2">
    <citation type="submission" date="2021-03" db="EMBL/GenBank/DDBJ databases">
        <authorList>
            <person name="Artuso I."/>
            <person name="Turrini P."/>
            <person name="Pirolo M."/>
            <person name="Lugli G.A."/>
            <person name="Ventura M."/>
            <person name="Visca P."/>
        </authorList>
    </citation>
    <scope>NUCLEOTIDE SEQUENCE</scope>
    <source>
        <strain evidence="4">LMG 26462</strain>
    </source>
</reference>
<evidence type="ECO:0000313" key="5">
    <source>
        <dbReference type="Proteomes" id="UP001138921"/>
    </source>
</evidence>
<dbReference type="Proteomes" id="UP001138921">
    <property type="component" value="Unassembled WGS sequence"/>
</dbReference>
<dbReference type="EMBL" id="JAFLWW010000013">
    <property type="protein sequence ID" value="MBT1159673.1"/>
    <property type="molecule type" value="Genomic_DNA"/>
</dbReference>
<dbReference type="PANTHER" id="PTHR43757">
    <property type="entry name" value="AMINOMETHYLTRANSFERASE"/>
    <property type="match status" value="1"/>
</dbReference>
<feature type="domain" description="SnoaL-like" evidence="3">
    <location>
        <begin position="9"/>
        <end position="118"/>
    </location>
</feature>
<evidence type="ECO:0000259" key="1">
    <source>
        <dbReference type="Pfam" id="PF01571"/>
    </source>
</evidence>
<dbReference type="InterPro" id="IPR027266">
    <property type="entry name" value="TrmE/GcvT-like"/>
</dbReference>
<feature type="domain" description="GCVT N-terminal" evidence="1">
    <location>
        <begin position="153"/>
        <end position="398"/>
    </location>
</feature>
<dbReference type="Pfam" id="PF01571">
    <property type="entry name" value="GCV_T"/>
    <property type="match status" value="1"/>
</dbReference>
<protein>
    <submittedName>
        <fullName evidence="4">Nuclear transport factor 2 family protein</fullName>
    </submittedName>
</protein>